<feature type="domain" description="Non-structural maintenance of chromosome element 4 C-terminal" evidence="9">
    <location>
        <begin position="338"/>
        <end position="429"/>
    </location>
</feature>
<dbReference type="Pfam" id="PF08743">
    <property type="entry name" value="Nse4_C"/>
    <property type="match status" value="1"/>
</dbReference>
<evidence type="ECO:0000256" key="1">
    <source>
        <dbReference type="ARBA" id="ARBA00004123"/>
    </source>
</evidence>
<comment type="subunit">
    <text evidence="7">Component of the SMC5-SMC6 complex.</text>
</comment>
<evidence type="ECO:0000256" key="2">
    <source>
        <dbReference type="ARBA" id="ARBA00008997"/>
    </source>
</evidence>
<dbReference type="PANTHER" id="PTHR16140">
    <property type="entry name" value="NON-STRUCTURAL MAINTENANCE OF CHROMOSOMES ELEMENT 4"/>
    <property type="match status" value="1"/>
</dbReference>
<evidence type="ECO:0000256" key="8">
    <source>
        <dbReference type="SAM" id="MobiDB-lite"/>
    </source>
</evidence>
<dbReference type="EMBL" id="JAQQWP010000007">
    <property type="protein sequence ID" value="KAK8109995.1"/>
    <property type="molecule type" value="Genomic_DNA"/>
</dbReference>
<evidence type="ECO:0000259" key="10">
    <source>
        <dbReference type="Pfam" id="PF15412"/>
    </source>
</evidence>
<dbReference type="Proteomes" id="UP001392437">
    <property type="component" value="Unassembled WGS sequence"/>
</dbReference>
<proteinExistence type="inferred from homology"/>
<keyword evidence="5 7" id="KW-0234">DNA repair</keyword>
<feature type="region of interest" description="Disordered" evidence="8">
    <location>
        <begin position="1"/>
        <end position="69"/>
    </location>
</feature>
<name>A0AAW0QNQ7_9PEZI</name>
<comment type="function">
    <text evidence="7">Component of the SMC5-SMC6 complex, that promotes sister chromatid alignment after DNA damage and facilitates double-stranded DNA breaks (DSBs) repair via homologous recombination between sister chromatids.</text>
</comment>
<evidence type="ECO:0000313" key="11">
    <source>
        <dbReference type="EMBL" id="KAK8109995.1"/>
    </source>
</evidence>
<protein>
    <recommendedName>
        <fullName evidence="7">Non-structural maintenance of chromosomes element 4</fullName>
    </recommendedName>
</protein>
<keyword evidence="4 7" id="KW-0233">DNA recombination</keyword>
<evidence type="ECO:0000256" key="5">
    <source>
        <dbReference type="ARBA" id="ARBA00023204"/>
    </source>
</evidence>
<keyword evidence="3 7" id="KW-0227">DNA damage</keyword>
<evidence type="ECO:0000313" key="12">
    <source>
        <dbReference type="Proteomes" id="UP001392437"/>
    </source>
</evidence>
<keyword evidence="12" id="KW-1185">Reference proteome</keyword>
<dbReference type="GO" id="GO:0030915">
    <property type="term" value="C:Smc5-Smc6 complex"/>
    <property type="evidence" value="ECO:0007669"/>
    <property type="project" value="UniProtKB-UniRule"/>
</dbReference>
<dbReference type="GO" id="GO:0006281">
    <property type="term" value="P:DNA repair"/>
    <property type="evidence" value="ECO:0007669"/>
    <property type="project" value="UniProtKB-UniRule"/>
</dbReference>
<gene>
    <name evidence="11" type="ORF">PG999_008132</name>
</gene>
<comment type="caution">
    <text evidence="11">The sequence shown here is derived from an EMBL/GenBank/DDBJ whole genome shotgun (WGS) entry which is preliminary data.</text>
</comment>
<evidence type="ECO:0000256" key="7">
    <source>
        <dbReference type="RuleBase" id="RU365071"/>
    </source>
</evidence>
<reference evidence="11 12" key="1">
    <citation type="submission" date="2023-01" db="EMBL/GenBank/DDBJ databases">
        <title>Analysis of 21 Apiospora genomes using comparative genomics revels a genus with tremendous synthesis potential of carbohydrate active enzymes and secondary metabolites.</title>
        <authorList>
            <person name="Sorensen T."/>
        </authorList>
    </citation>
    <scope>NUCLEOTIDE SEQUENCE [LARGE SCALE GENOMIC DNA]</scope>
    <source>
        <strain evidence="11 12">CBS 117206</strain>
    </source>
</reference>
<evidence type="ECO:0000256" key="4">
    <source>
        <dbReference type="ARBA" id="ARBA00023172"/>
    </source>
</evidence>
<feature type="compositionally biased region" description="Acidic residues" evidence="8">
    <location>
        <begin position="206"/>
        <end position="218"/>
    </location>
</feature>
<evidence type="ECO:0000256" key="3">
    <source>
        <dbReference type="ARBA" id="ARBA00022763"/>
    </source>
</evidence>
<evidence type="ECO:0000259" key="9">
    <source>
        <dbReference type="Pfam" id="PF08743"/>
    </source>
</evidence>
<dbReference type="GO" id="GO:0006310">
    <property type="term" value="P:DNA recombination"/>
    <property type="evidence" value="ECO:0007669"/>
    <property type="project" value="UniProtKB-UniRule"/>
</dbReference>
<feature type="domain" description="Nse4/EID protein Nse3/MAGE-binding" evidence="10">
    <location>
        <begin position="134"/>
        <end position="186"/>
    </location>
</feature>
<feature type="compositionally biased region" description="Basic and acidic residues" evidence="8">
    <location>
        <begin position="16"/>
        <end position="34"/>
    </location>
</feature>
<comment type="subcellular location">
    <subcellularLocation>
        <location evidence="1 7">Nucleus</location>
    </subcellularLocation>
</comment>
<dbReference type="PANTHER" id="PTHR16140:SF0">
    <property type="entry name" value="NON-STRUCTURAL MAINTENANCE OF CHROMOSOMES ELEMENT 4"/>
    <property type="match status" value="1"/>
</dbReference>
<dbReference type="InterPro" id="IPR027786">
    <property type="entry name" value="Nse4/EID"/>
</dbReference>
<feature type="region of interest" description="Disordered" evidence="8">
    <location>
        <begin position="182"/>
        <end position="243"/>
    </location>
</feature>
<keyword evidence="6 7" id="KW-0539">Nucleus</keyword>
<dbReference type="AlphaFoldDB" id="A0AAW0QNQ7"/>
<sequence length="447" mass="49794">MSSISPSPEPDSPSRASDKENSSRTLVMRDKGKGVESAAKRKRTMTNGGGPAYSRRRTATREPGDEDVVLGQYDPDQSLEEKRRVQKGFRDLLKTLKENGDEFLQADSEGLHETLRQANALSANVKQTTEATIDSKLLVNTVDASYRKTMRLTAGNTAQGIDVDEAVSKCITFMRIGGGIVDDDAPGLSSTQRQRRRPNRSALAAVDEDDEENGDEGDPFNWEHLGRFAGGPQTRRPATPGFLLGPLSVEKKIRKVVKRSAPFRPGNLQEVRPEVLKPDDIQKNENGDLAGICGAVLERLVDVLTTAQDSAEAAWNAEDTERTDQIMRKYGLKANGGIDLLRFVVNPRSFGQTVENMFYVSFLIRDAKIRLEYDDDGFATLVPVDKDELEEQQNAGRQAARQRQQAVFHLDMDIWRDIVEVYSIRESLIEHRKEEKAKGPGARGWYS</sequence>
<organism evidence="11 12">
    <name type="scientific">Apiospora kogelbergensis</name>
    <dbReference type="NCBI Taxonomy" id="1337665"/>
    <lineage>
        <taxon>Eukaryota</taxon>
        <taxon>Fungi</taxon>
        <taxon>Dikarya</taxon>
        <taxon>Ascomycota</taxon>
        <taxon>Pezizomycotina</taxon>
        <taxon>Sordariomycetes</taxon>
        <taxon>Xylariomycetidae</taxon>
        <taxon>Amphisphaeriales</taxon>
        <taxon>Apiosporaceae</taxon>
        <taxon>Apiospora</taxon>
    </lineage>
</organism>
<evidence type="ECO:0000256" key="6">
    <source>
        <dbReference type="ARBA" id="ARBA00023242"/>
    </source>
</evidence>
<comment type="similarity">
    <text evidence="2 7">Belongs to the NSE4 family.</text>
</comment>
<dbReference type="GO" id="GO:0005634">
    <property type="term" value="C:nucleus"/>
    <property type="evidence" value="ECO:0007669"/>
    <property type="project" value="UniProtKB-SubCell"/>
</dbReference>
<dbReference type="InterPro" id="IPR029225">
    <property type="entry name" value="Nse4_Nse3-bd"/>
</dbReference>
<accession>A0AAW0QNQ7</accession>
<dbReference type="InterPro" id="IPR014854">
    <property type="entry name" value="Nse4_C"/>
</dbReference>
<dbReference type="Pfam" id="PF15412">
    <property type="entry name" value="Nse4-Nse3_bdg"/>
    <property type="match status" value="1"/>
</dbReference>